<dbReference type="RefSeq" id="WP_206694466.1">
    <property type="nucleotide sequence ID" value="NZ_JADILU010000002.1"/>
</dbReference>
<name>A0ABW5ZXE4_9FLAO</name>
<reference evidence="3" key="1">
    <citation type="journal article" date="2019" name="Int. J. Syst. Evol. Microbiol.">
        <title>The Global Catalogue of Microorganisms (GCM) 10K type strain sequencing project: providing services to taxonomists for standard genome sequencing and annotation.</title>
        <authorList>
            <consortium name="The Broad Institute Genomics Platform"/>
            <consortium name="The Broad Institute Genome Sequencing Center for Infectious Disease"/>
            <person name="Wu L."/>
            <person name="Ma J."/>
        </authorList>
    </citation>
    <scope>NUCLEOTIDE SEQUENCE [LARGE SCALE GENOMIC DNA]</scope>
    <source>
        <strain evidence="3">KCTC 32514</strain>
    </source>
</reference>
<keyword evidence="3" id="KW-1185">Reference proteome</keyword>
<sequence length="143" mass="16530">MNYFKRYKYVIFLFCLVLLNCKKEASTNYEWKKIKVTATAFNSLAYQTSSNPHITAFGDSLKPGLKYIAVSRDLLKNGLEHNTLVKVEGLDGTYLVKDKMNSRFRNKIDIYMGTDVKAAKKWGRRKVNISYRVELEKDSIATK</sequence>
<evidence type="ECO:0000313" key="3">
    <source>
        <dbReference type="Proteomes" id="UP001597548"/>
    </source>
</evidence>
<feature type="signal peptide" evidence="1">
    <location>
        <begin position="1"/>
        <end position="25"/>
    </location>
</feature>
<keyword evidence="1" id="KW-0732">Signal</keyword>
<gene>
    <name evidence="2" type="ORF">ACFS29_18850</name>
</gene>
<accession>A0ABW5ZXE4</accession>
<evidence type="ECO:0000313" key="2">
    <source>
        <dbReference type="EMBL" id="MFD2917719.1"/>
    </source>
</evidence>
<evidence type="ECO:0000256" key="1">
    <source>
        <dbReference type="SAM" id="SignalP"/>
    </source>
</evidence>
<proteinExistence type="predicted"/>
<comment type="caution">
    <text evidence="2">The sequence shown here is derived from an EMBL/GenBank/DDBJ whole genome shotgun (WGS) entry which is preliminary data.</text>
</comment>
<dbReference type="EMBL" id="JBHUOS010000016">
    <property type="protein sequence ID" value="MFD2917719.1"/>
    <property type="molecule type" value="Genomic_DNA"/>
</dbReference>
<feature type="chain" id="PRO_5047502909" evidence="1">
    <location>
        <begin position="26"/>
        <end position="143"/>
    </location>
</feature>
<organism evidence="2 3">
    <name type="scientific">Psychroserpens luteus</name>
    <dbReference type="NCBI Taxonomy" id="1434066"/>
    <lineage>
        <taxon>Bacteria</taxon>
        <taxon>Pseudomonadati</taxon>
        <taxon>Bacteroidota</taxon>
        <taxon>Flavobacteriia</taxon>
        <taxon>Flavobacteriales</taxon>
        <taxon>Flavobacteriaceae</taxon>
        <taxon>Psychroserpens</taxon>
    </lineage>
</organism>
<dbReference type="CDD" id="cd22784">
    <property type="entry name" value="DPBB_MltA_YuiC-like"/>
    <property type="match status" value="1"/>
</dbReference>
<dbReference type="Proteomes" id="UP001597548">
    <property type="component" value="Unassembled WGS sequence"/>
</dbReference>
<protein>
    <submittedName>
        <fullName evidence="2">3D domain-containing protein</fullName>
    </submittedName>
</protein>